<feature type="region of interest" description="Disordered" evidence="5">
    <location>
        <begin position="1"/>
        <end position="42"/>
    </location>
</feature>
<reference evidence="7" key="1">
    <citation type="journal article" date="2020" name="Stud. Mycol.">
        <title>101 Dothideomycetes genomes: a test case for predicting lifestyles and emergence of pathogens.</title>
        <authorList>
            <person name="Haridas S."/>
            <person name="Albert R."/>
            <person name="Binder M."/>
            <person name="Bloem J."/>
            <person name="Labutti K."/>
            <person name="Salamov A."/>
            <person name="Andreopoulos B."/>
            <person name="Baker S."/>
            <person name="Barry K."/>
            <person name="Bills G."/>
            <person name="Bluhm B."/>
            <person name="Cannon C."/>
            <person name="Castanera R."/>
            <person name="Culley D."/>
            <person name="Daum C."/>
            <person name="Ezra D."/>
            <person name="Gonzalez J."/>
            <person name="Henrissat B."/>
            <person name="Kuo A."/>
            <person name="Liang C."/>
            <person name="Lipzen A."/>
            <person name="Lutzoni F."/>
            <person name="Magnuson J."/>
            <person name="Mondo S."/>
            <person name="Nolan M."/>
            <person name="Ohm R."/>
            <person name="Pangilinan J."/>
            <person name="Park H.-J."/>
            <person name="Ramirez L."/>
            <person name="Alfaro M."/>
            <person name="Sun H."/>
            <person name="Tritt A."/>
            <person name="Yoshinaga Y."/>
            <person name="Zwiers L.-H."/>
            <person name="Turgeon B."/>
            <person name="Goodwin S."/>
            <person name="Spatafora J."/>
            <person name="Crous P."/>
            <person name="Grigoriev I."/>
        </authorList>
    </citation>
    <scope>NUCLEOTIDE SEQUENCE</scope>
    <source>
        <strain evidence="7">CBS 119687</strain>
    </source>
</reference>
<dbReference type="GO" id="GO:0006884">
    <property type="term" value="P:cell volume homeostasis"/>
    <property type="evidence" value="ECO:0007669"/>
    <property type="project" value="TreeGrafter"/>
</dbReference>
<dbReference type="GO" id="GO:0015379">
    <property type="term" value="F:potassium:chloride symporter activity"/>
    <property type="evidence" value="ECO:0007669"/>
    <property type="project" value="TreeGrafter"/>
</dbReference>
<keyword evidence="8" id="KW-1185">Reference proteome</keyword>
<feature type="compositionally biased region" description="Polar residues" evidence="5">
    <location>
        <begin position="32"/>
        <end position="42"/>
    </location>
</feature>
<dbReference type="GO" id="GO:0055064">
    <property type="term" value="P:chloride ion homeostasis"/>
    <property type="evidence" value="ECO:0007669"/>
    <property type="project" value="TreeGrafter"/>
</dbReference>
<evidence type="ECO:0000256" key="3">
    <source>
        <dbReference type="ARBA" id="ARBA00022989"/>
    </source>
</evidence>
<organism evidence="7 8">
    <name type="scientific">Dothidotthia symphoricarpi CBS 119687</name>
    <dbReference type="NCBI Taxonomy" id="1392245"/>
    <lineage>
        <taxon>Eukaryota</taxon>
        <taxon>Fungi</taxon>
        <taxon>Dikarya</taxon>
        <taxon>Ascomycota</taxon>
        <taxon>Pezizomycotina</taxon>
        <taxon>Dothideomycetes</taxon>
        <taxon>Pleosporomycetidae</taxon>
        <taxon>Pleosporales</taxon>
        <taxon>Dothidotthiaceae</taxon>
        <taxon>Dothidotthia</taxon>
    </lineage>
</organism>
<evidence type="ECO:0000313" key="7">
    <source>
        <dbReference type="EMBL" id="KAF2133957.1"/>
    </source>
</evidence>
<dbReference type="GO" id="GO:0055075">
    <property type="term" value="P:potassium ion homeostasis"/>
    <property type="evidence" value="ECO:0007669"/>
    <property type="project" value="TreeGrafter"/>
</dbReference>
<protein>
    <recommendedName>
        <fullName evidence="9">Amino acid permease/ SLC12A domain-containing protein</fullName>
    </recommendedName>
</protein>
<dbReference type="GO" id="GO:0005774">
    <property type="term" value="C:vacuolar membrane"/>
    <property type="evidence" value="ECO:0007669"/>
    <property type="project" value="TreeGrafter"/>
</dbReference>
<dbReference type="EMBL" id="ML977498">
    <property type="protein sequence ID" value="KAF2133957.1"/>
    <property type="molecule type" value="Genomic_DNA"/>
</dbReference>
<keyword evidence="4 6" id="KW-0472">Membrane</keyword>
<evidence type="ECO:0000256" key="6">
    <source>
        <dbReference type="SAM" id="Phobius"/>
    </source>
</evidence>
<evidence type="ECO:0000313" key="8">
    <source>
        <dbReference type="Proteomes" id="UP000799771"/>
    </source>
</evidence>
<accession>A0A6A6ASY3</accession>
<dbReference type="AlphaFoldDB" id="A0A6A6ASY3"/>
<feature type="region of interest" description="Disordered" evidence="5">
    <location>
        <begin position="80"/>
        <end position="112"/>
    </location>
</feature>
<gene>
    <name evidence="7" type="ORF">P153DRAFT_101773</name>
</gene>
<dbReference type="Proteomes" id="UP000799771">
    <property type="component" value="Unassembled WGS sequence"/>
</dbReference>
<dbReference type="PANTHER" id="PTHR11827">
    <property type="entry name" value="SOLUTE CARRIER FAMILY 12, CATION COTRANSPORTERS"/>
    <property type="match status" value="1"/>
</dbReference>
<evidence type="ECO:0000256" key="2">
    <source>
        <dbReference type="ARBA" id="ARBA00022692"/>
    </source>
</evidence>
<keyword evidence="3 6" id="KW-1133">Transmembrane helix</keyword>
<feature type="compositionally biased region" description="Polar residues" evidence="5">
    <location>
        <begin position="80"/>
        <end position="93"/>
    </location>
</feature>
<evidence type="ECO:0000256" key="4">
    <source>
        <dbReference type="ARBA" id="ARBA00023136"/>
    </source>
</evidence>
<sequence>MTGADDTSRTTQIMPKPRSTFAVHTARDDAESLSQPSFHQASSLRTGDMSLLPYSNFQELQEAISDGITEETDLNIKYTKTQFSRTSHTAQSKSSKEPFKPRPGAPPRPAECTNKQGTFSSMFVTITFNVFSILVSLYFGSILGQTGIMDILGMLCMYYAINLLTTMLVPSIATHGTVNGRGAYYLISRSLGLEFGGGVGLVFSKDNFLWVKTDFRSVRLAHPRPRSTGRTRKIR</sequence>
<name>A0A6A6ASY3_9PLEO</name>
<feature type="transmembrane region" description="Helical" evidence="6">
    <location>
        <begin position="151"/>
        <end position="172"/>
    </location>
</feature>
<evidence type="ECO:0008006" key="9">
    <source>
        <dbReference type="Google" id="ProtNLM"/>
    </source>
</evidence>
<comment type="subcellular location">
    <subcellularLocation>
        <location evidence="1">Membrane</location>
        <topology evidence="1">Multi-pass membrane protein</topology>
    </subcellularLocation>
</comment>
<dbReference type="PANTHER" id="PTHR11827:SF72">
    <property type="entry name" value="GH08340P"/>
    <property type="match status" value="1"/>
</dbReference>
<dbReference type="RefSeq" id="XP_033528344.1">
    <property type="nucleotide sequence ID" value="XM_033661862.1"/>
</dbReference>
<dbReference type="OrthoDB" id="2020542at2759"/>
<dbReference type="GeneID" id="54402294"/>
<dbReference type="InterPro" id="IPR004842">
    <property type="entry name" value="SLC12A_fam"/>
</dbReference>
<dbReference type="GO" id="GO:0034486">
    <property type="term" value="P:vacuolar transmembrane transport"/>
    <property type="evidence" value="ECO:0007669"/>
    <property type="project" value="TreeGrafter"/>
</dbReference>
<evidence type="ECO:0000256" key="1">
    <source>
        <dbReference type="ARBA" id="ARBA00004141"/>
    </source>
</evidence>
<feature type="transmembrane region" description="Helical" evidence="6">
    <location>
        <begin position="119"/>
        <end position="139"/>
    </location>
</feature>
<proteinExistence type="predicted"/>
<keyword evidence="2 6" id="KW-0812">Transmembrane</keyword>
<evidence type="ECO:0000256" key="5">
    <source>
        <dbReference type="SAM" id="MobiDB-lite"/>
    </source>
</evidence>